<comment type="similarity">
    <text evidence="1">Belongs to the interleukin-1 receptor family.</text>
</comment>
<evidence type="ECO:0000256" key="6">
    <source>
        <dbReference type="ARBA" id="ARBA00023157"/>
    </source>
</evidence>
<evidence type="ECO:0000256" key="2">
    <source>
        <dbReference type="ARBA" id="ARBA00022729"/>
    </source>
</evidence>
<dbReference type="InterPro" id="IPR013151">
    <property type="entry name" value="Immunoglobulin_dom"/>
</dbReference>
<evidence type="ECO:0000256" key="8">
    <source>
        <dbReference type="ARBA" id="ARBA00023319"/>
    </source>
</evidence>
<keyword evidence="7" id="KW-0325">Glycoprotein</keyword>
<dbReference type="PRINTS" id="PR01536">
    <property type="entry name" value="INTRLKN1R12F"/>
</dbReference>
<evidence type="ECO:0000259" key="11">
    <source>
        <dbReference type="PROSITE" id="PS50835"/>
    </source>
</evidence>
<dbReference type="Pfam" id="PF01582">
    <property type="entry name" value="TIR"/>
    <property type="match status" value="1"/>
</dbReference>
<keyword evidence="13" id="KW-1185">Reference proteome</keyword>
<dbReference type="Gene3D" id="3.40.50.10140">
    <property type="entry name" value="Toll/interleukin-1 receptor homology (TIR) domain"/>
    <property type="match status" value="1"/>
</dbReference>
<proteinExistence type="inferred from homology"/>
<comment type="caution">
    <text evidence="12">The sequence shown here is derived from an EMBL/GenBank/DDBJ whole genome shotgun (WGS) entry which is preliminary data.</text>
</comment>
<dbReference type="InterPro" id="IPR036179">
    <property type="entry name" value="Ig-like_dom_sf"/>
</dbReference>
<dbReference type="InterPro" id="IPR013783">
    <property type="entry name" value="Ig-like_fold"/>
</dbReference>
<feature type="domain" description="Ig-like" evidence="11">
    <location>
        <begin position="1"/>
        <end position="76"/>
    </location>
</feature>
<evidence type="ECO:0008006" key="14">
    <source>
        <dbReference type="Google" id="ProtNLM"/>
    </source>
</evidence>
<dbReference type="EMBL" id="JAHRIQ010086227">
    <property type="protein sequence ID" value="MEQ2249713.1"/>
    <property type="molecule type" value="Genomic_DNA"/>
</dbReference>
<dbReference type="InterPro" id="IPR003599">
    <property type="entry name" value="Ig_sub"/>
</dbReference>
<protein>
    <recommendedName>
        <fullName evidence="14">Interleukin-18 receptor 1</fullName>
    </recommendedName>
</protein>
<evidence type="ECO:0000256" key="1">
    <source>
        <dbReference type="ARBA" id="ARBA00009752"/>
    </source>
</evidence>
<dbReference type="SMART" id="SM00409">
    <property type="entry name" value="IG"/>
    <property type="match status" value="1"/>
</dbReference>
<evidence type="ECO:0000256" key="7">
    <source>
        <dbReference type="ARBA" id="ARBA00023180"/>
    </source>
</evidence>
<keyword evidence="5" id="KW-0520">NAD</keyword>
<dbReference type="InterPro" id="IPR004074">
    <property type="entry name" value="IL-1_rcpt_I/II-typ"/>
</dbReference>
<gene>
    <name evidence="12" type="ORF">ILYODFUR_032100</name>
</gene>
<dbReference type="PROSITE" id="PS50835">
    <property type="entry name" value="IG_LIKE"/>
    <property type="match status" value="1"/>
</dbReference>
<dbReference type="SMART" id="SM00255">
    <property type="entry name" value="TIR"/>
    <property type="match status" value="1"/>
</dbReference>
<keyword evidence="8" id="KW-0393">Immunoglobulin domain</keyword>
<evidence type="ECO:0000256" key="4">
    <source>
        <dbReference type="ARBA" id="ARBA00022801"/>
    </source>
</evidence>
<dbReference type="PANTHER" id="PTHR11890:SF6">
    <property type="entry name" value="INTERLEUKIN-18 RECEPTOR 1"/>
    <property type="match status" value="1"/>
</dbReference>
<dbReference type="Pfam" id="PF00047">
    <property type="entry name" value="ig"/>
    <property type="match status" value="1"/>
</dbReference>
<feature type="domain" description="TIR" evidence="10">
    <location>
        <begin position="350"/>
        <end position="493"/>
    </location>
</feature>
<evidence type="ECO:0000259" key="10">
    <source>
        <dbReference type="PROSITE" id="PS50104"/>
    </source>
</evidence>
<dbReference type="SUPFAM" id="SSF48726">
    <property type="entry name" value="Immunoglobulin"/>
    <property type="match status" value="1"/>
</dbReference>
<dbReference type="Proteomes" id="UP001482620">
    <property type="component" value="Unassembled WGS sequence"/>
</dbReference>
<name>A0ABV0V009_9TELE</name>
<dbReference type="Gene3D" id="2.60.40.10">
    <property type="entry name" value="Immunoglobulins"/>
    <property type="match status" value="2"/>
</dbReference>
<keyword evidence="2" id="KW-0732">Signal</keyword>
<evidence type="ECO:0000313" key="13">
    <source>
        <dbReference type="Proteomes" id="UP001482620"/>
    </source>
</evidence>
<keyword evidence="9" id="KW-0812">Transmembrane</keyword>
<dbReference type="InterPro" id="IPR015621">
    <property type="entry name" value="IL-1_rcpt_fam"/>
</dbReference>
<dbReference type="PRINTS" id="PR01537">
    <property type="entry name" value="INTRLKN1R1F"/>
</dbReference>
<evidence type="ECO:0000256" key="5">
    <source>
        <dbReference type="ARBA" id="ARBA00023027"/>
    </source>
</evidence>
<dbReference type="InterPro" id="IPR000157">
    <property type="entry name" value="TIR_dom"/>
</dbReference>
<feature type="transmembrane region" description="Helical" evidence="9">
    <location>
        <begin position="303"/>
        <end position="323"/>
    </location>
</feature>
<dbReference type="SUPFAM" id="SSF52200">
    <property type="entry name" value="Toll/Interleukin receptor TIR domain"/>
    <property type="match status" value="1"/>
</dbReference>
<evidence type="ECO:0000313" key="12">
    <source>
        <dbReference type="EMBL" id="MEQ2249713.1"/>
    </source>
</evidence>
<sequence length="509" mass="56710">MTPKMIYVKVGELVTLRCRESEQDGTLMLWKKETDQKMHLYSNMSASEQQKLGLVVYQNSLVILSASVNHQGNYSCGPLSNTSSQMFYRLIVCSKESEECNIRKRYDQTCYTNEACILSCPEGEFLPAGVPAITSIGPKWHKENGEPSEPYFPSVELEASGVYICTWSYLYSGGIYNISLTKVLDVQTGELRSNLGIYYPKNGQVFEVELGKKMTIDCKAIIDSCTNGLFWIHGTDFLDSGDYYTDSCNESGVMPQRRTTTLIFKEISQANLSTNFACKLESTESPFIVNIILSKKAQPSYRMVTICTVCIVVLTVVTVVIYVKFKIDVTLFLRDKVGFKLCQSNTSDGKSFDAFLMCYKSYTDGGLSEVDRKCLATTLEDRFGYSLCLYDRDVLPGQAIAEAVLDCIEQSRAVVLVPSFPDPKTGSGVLSAIHASLVEQKTRLIFINTEQTEALRSGSFPEALQLLSKAGKSVTWKGGPPSSCFWKQLRYHLPAPQQAPKMQLLPQGC</sequence>
<keyword evidence="4" id="KW-0378">Hydrolase</keyword>
<keyword evidence="3" id="KW-0677">Repeat</keyword>
<keyword evidence="9" id="KW-1133">Transmembrane helix</keyword>
<keyword evidence="6" id="KW-1015">Disulfide bond</keyword>
<organism evidence="12 13">
    <name type="scientific">Ilyodon furcidens</name>
    <name type="common">goldbreast splitfin</name>
    <dbReference type="NCBI Taxonomy" id="33524"/>
    <lineage>
        <taxon>Eukaryota</taxon>
        <taxon>Metazoa</taxon>
        <taxon>Chordata</taxon>
        <taxon>Craniata</taxon>
        <taxon>Vertebrata</taxon>
        <taxon>Euteleostomi</taxon>
        <taxon>Actinopterygii</taxon>
        <taxon>Neopterygii</taxon>
        <taxon>Teleostei</taxon>
        <taxon>Neoteleostei</taxon>
        <taxon>Acanthomorphata</taxon>
        <taxon>Ovalentaria</taxon>
        <taxon>Atherinomorphae</taxon>
        <taxon>Cyprinodontiformes</taxon>
        <taxon>Goodeidae</taxon>
        <taxon>Ilyodon</taxon>
    </lineage>
</organism>
<dbReference type="PROSITE" id="PS50104">
    <property type="entry name" value="TIR"/>
    <property type="match status" value="1"/>
</dbReference>
<dbReference type="InterPro" id="IPR035897">
    <property type="entry name" value="Toll_tir_struct_dom_sf"/>
</dbReference>
<evidence type="ECO:0000256" key="3">
    <source>
        <dbReference type="ARBA" id="ARBA00022737"/>
    </source>
</evidence>
<dbReference type="PANTHER" id="PTHR11890">
    <property type="entry name" value="INTERLEUKIN-1 RECEPTOR FAMILY MEMBER"/>
    <property type="match status" value="1"/>
</dbReference>
<dbReference type="InterPro" id="IPR007110">
    <property type="entry name" value="Ig-like_dom"/>
</dbReference>
<keyword evidence="9" id="KW-0472">Membrane</keyword>
<evidence type="ECO:0000256" key="9">
    <source>
        <dbReference type="SAM" id="Phobius"/>
    </source>
</evidence>
<accession>A0ABV0V009</accession>
<reference evidence="12 13" key="1">
    <citation type="submission" date="2021-06" db="EMBL/GenBank/DDBJ databases">
        <authorList>
            <person name="Palmer J.M."/>
        </authorList>
    </citation>
    <scope>NUCLEOTIDE SEQUENCE [LARGE SCALE GENOMIC DNA]</scope>
    <source>
        <strain evidence="13">if_2019</strain>
        <tissue evidence="12">Muscle</tissue>
    </source>
</reference>